<sequence>MLRRRVRGNVRVQLQEVYPILAVSDSRRWGVTGRVIGIAKIPTNRAEPRSEATRLAVCRSFEMTQMMLFDSAALDSSPVAAPVATPVVNPPAPLPAAASGRDRVAGGRAAQRSAGTSVAAATDCGDGLHHMGDLARLVLLRYQLVAQRRAEMAARGR</sequence>
<reference evidence="2 3" key="1">
    <citation type="submission" date="2019-08" db="EMBL/GenBank/DDBJ databases">
        <authorList>
            <person name="Dhanesh K."/>
            <person name="Kumar G."/>
            <person name="Sasikala C."/>
            <person name="Venkata Ramana C."/>
        </authorList>
    </citation>
    <scope>NUCLEOTIDE SEQUENCE [LARGE SCALE GENOMIC DNA]</scope>
    <source>
        <strain evidence="2 3">JC645</strain>
    </source>
</reference>
<proteinExistence type="predicted"/>
<keyword evidence="3" id="KW-1185">Reference proteome</keyword>
<dbReference type="Proteomes" id="UP000324479">
    <property type="component" value="Unassembled WGS sequence"/>
</dbReference>
<name>A0A5M6DC87_9BACT</name>
<feature type="region of interest" description="Disordered" evidence="1">
    <location>
        <begin position="94"/>
        <end position="116"/>
    </location>
</feature>
<evidence type="ECO:0000256" key="1">
    <source>
        <dbReference type="SAM" id="MobiDB-lite"/>
    </source>
</evidence>
<comment type="caution">
    <text evidence="2">The sequence shown here is derived from an EMBL/GenBank/DDBJ whole genome shotgun (WGS) entry which is preliminary data.</text>
</comment>
<gene>
    <name evidence="2" type="ORF">FYK55_05700</name>
</gene>
<evidence type="ECO:0000313" key="2">
    <source>
        <dbReference type="EMBL" id="KAA5545168.1"/>
    </source>
</evidence>
<evidence type="ECO:0000313" key="3">
    <source>
        <dbReference type="Proteomes" id="UP000324479"/>
    </source>
</evidence>
<protein>
    <submittedName>
        <fullName evidence="2">Uncharacterized protein</fullName>
    </submittedName>
</protein>
<organism evidence="2 3">
    <name type="scientific">Roseiconus nitratireducens</name>
    <dbReference type="NCBI Taxonomy" id="2605748"/>
    <lineage>
        <taxon>Bacteria</taxon>
        <taxon>Pseudomonadati</taxon>
        <taxon>Planctomycetota</taxon>
        <taxon>Planctomycetia</taxon>
        <taxon>Pirellulales</taxon>
        <taxon>Pirellulaceae</taxon>
        <taxon>Roseiconus</taxon>
    </lineage>
</organism>
<dbReference type="AlphaFoldDB" id="A0A5M6DC87"/>
<dbReference type="RefSeq" id="WP_150075436.1">
    <property type="nucleotide sequence ID" value="NZ_VWOX01000003.1"/>
</dbReference>
<accession>A0A5M6DC87</accession>
<dbReference type="EMBL" id="VWOX01000003">
    <property type="protein sequence ID" value="KAA5545168.1"/>
    <property type="molecule type" value="Genomic_DNA"/>
</dbReference>